<protein>
    <submittedName>
        <fullName evidence="2">Transaldolase</fullName>
    </submittedName>
</protein>
<name>A0A1Z5IFY3_9LACO</name>
<accession>A0A1Z5IFY3</accession>
<evidence type="ECO:0000256" key="1">
    <source>
        <dbReference type="ARBA" id="ARBA00023270"/>
    </source>
</evidence>
<evidence type="ECO:0000313" key="3">
    <source>
        <dbReference type="Proteomes" id="UP000198402"/>
    </source>
</evidence>
<dbReference type="SUPFAM" id="SSF51569">
    <property type="entry name" value="Aldolase"/>
    <property type="match status" value="1"/>
</dbReference>
<dbReference type="PANTHER" id="PTHR10683">
    <property type="entry name" value="TRANSALDOLASE"/>
    <property type="match status" value="1"/>
</dbReference>
<dbReference type="GO" id="GO:0005975">
    <property type="term" value="P:carbohydrate metabolic process"/>
    <property type="evidence" value="ECO:0007669"/>
    <property type="project" value="InterPro"/>
</dbReference>
<comment type="caution">
    <text evidence="2">The sequence shown here is derived from an EMBL/GenBank/DDBJ whole genome shotgun (WGS) entry which is preliminary data.</text>
</comment>
<dbReference type="OrthoDB" id="9807051at2"/>
<dbReference type="RefSeq" id="WP_089136328.1">
    <property type="nucleotide sequence ID" value="NZ_BCMG01000003.1"/>
</dbReference>
<dbReference type="AlphaFoldDB" id="A0A1Z5IFY3"/>
<gene>
    <name evidence="2" type="primary">talA</name>
    <name evidence="2" type="ORF">IWT126_00719</name>
</gene>
<keyword evidence="1" id="KW-0704">Schiff base</keyword>
<dbReference type="InterPro" id="IPR001585">
    <property type="entry name" value="TAL/FSA"/>
</dbReference>
<evidence type="ECO:0000313" key="2">
    <source>
        <dbReference type="EMBL" id="GAX00704.1"/>
    </source>
</evidence>
<keyword evidence="3" id="KW-1185">Reference proteome</keyword>
<dbReference type="Gene3D" id="3.20.20.70">
    <property type="entry name" value="Aldolase class I"/>
    <property type="match status" value="1"/>
</dbReference>
<organism evidence="2 3">
    <name type="scientific">Secundilactobacillus silagei JCM 19001</name>
    <dbReference type="NCBI Taxonomy" id="1302250"/>
    <lineage>
        <taxon>Bacteria</taxon>
        <taxon>Bacillati</taxon>
        <taxon>Bacillota</taxon>
        <taxon>Bacilli</taxon>
        <taxon>Lactobacillales</taxon>
        <taxon>Lactobacillaceae</taxon>
        <taxon>Secundilactobacillus</taxon>
    </lineage>
</organism>
<dbReference type="InterPro" id="IPR013785">
    <property type="entry name" value="Aldolase_TIM"/>
</dbReference>
<dbReference type="STRING" id="1302250.GCA_001313225_02606"/>
<dbReference type="PANTHER" id="PTHR10683:SF40">
    <property type="entry name" value="FRUCTOSE-6-PHOSPHATE ALDOLASE 1-RELATED"/>
    <property type="match status" value="1"/>
</dbReference>
<dbReference type="NCBIfam" id="TIGR02134">
    <property type="entry name" value="transald_staph"/>
    <property type="match status" value="1"/>
</dbReference>
<dbReference type="EMBL" id="BCMG01000003">
    <property type="protein sequence ID" value="GAX00704.1"/>
    <property type="molecule type" value="Genomic_DNA"/>
</dbReference>
<sequence>MTNLTFNTKIYSDGADLEDMKAINQNDFVTGFTTNPSLLKKAGVTDYLTFAKKAVATFPDEAISFEVFSNDYDTMLKEAKLLHELGPHVYVKIPIRTTAGEPTTDLIHDLTADGVQVNVTAIATADQVKESVDAIVPGTPSIVSIFVGRVADAGIDPIPFVKKSVALTKDRDDVELLWASTREVYSIMQANQFGVDIITVPPTILAKLVSKFGQSGDDITLNTVKGFAADVTTSGLQILAQSVN</sequence>
<dbReference type="Proteomes" id="UP000198402">
    <property type="component" value="Unassembled WGS sequence"/>
</dbReference>
<dbReference type="Pfam" id="PF00923">
    <property type="entry name" value="TAL_FSA"/>
    <property type="match status" value="1"/>
</dbReference>
<dbReference type="InterPro" id="IPR011861">
    <property type="entry name" value="Transald_staph-type"/>
</dbReference>
<reference evidence="2 3" key="1">
    <citation type="submission" date="2015-11" db="EMBL/GenBank/DDBJ databases">
        <title>Draft genome sequences of new species of the genus Lactobacillus isolated from orchardgrass silage.</title>
        <authorList>
            <person name="Tohno M."/>
            <person name="Tanizawa Y."/>
            <person name="Arita M."/>
        </authorList>
    </citation>
    <scope>NUCLEOTIDE SEQUENCE [LARGE SCALE GENOMIC DNA]</scope>
    <source>
        <strain evidence="2 3">IWT126</strain>
    </source>
</reference>
<proteinExistence type="predicted"/>